<feature type="region of interest" description="Disordered" evidence="2">
    <location>
        <begin position="162"/>
        <end position="236"/>
    </location>
</feature>
<dbReference type="PANTHER" id="PTHR13561:SF20">
    <property type="entry name" value="DNA TOPOISOMERASE 2-BINDING PROTEIN 1"/>
    <property type="match status" value="1"/>
</dbReference>
<dbReference type="STRING" id="240176.A8NVC1"/>
<dbReference type="SMART" id="SM00292">
    <property type="entry name" value="BRCT"/>
    <property type="match status" value="2"/>
</dbReference>
<feature type="region of interest" description="Disordered" evidence="2">
    <location>
        <begin position="523"/>
        <end position="736"/>
    </location>
</feature>
<feature type="region of interest" description="Disordered" evidence="2">
    <location>
        <begin position="472"/>
        <end position="510"/>
    </location>
</feature>
<dbReference type="RefSeq" id="XP_001836651.2">
    <property type="nucleotide sequence ID" value="XM_001836599.2"/>
</dbReference>
<organism evidence="4 5">
    <name type="scientific">Coprinopsis cinerea (strain Okayama-7 / 130 / ATCC MYA-4618 / FGSC 9003)</name>
    <name type="common">Inky cap fungus</name>
    <name type="synonym">Hormographiella aspergillata</name>
    <dbReference type="NCBI Taxonomy" id="240176"/>
    <lineage>
        <taxon>Eukaryota</taxon>
        <taxon>Fungi</taxon>
        <taxon>Dikarya</taxon>
        <taxon>Basidiomycota</taxon>
        <taxon>Agaricomycotina</taxon>
        <taxon>Agaricomycetes</taxon>
        <taxon>Agaricomycetidae</taxon>
        <taxon>Agaricales</taxon>
        <taxon>Agaricineae</taxon>
        <taxon>Psathyrellaceae</taxon>
        <taxon>Coprinopsis</taxon>
    </lineage>
</organism>
<evidence type="ECO:0000256" key="2">
    <source>
        <dbReference type="SAM" id="MobiDB-lite"/>
    </source>
</evidence>
<keyword evidence="1" id="KW-0677">Repeat</keyword>
<feature type="domain" description="BRCT" evidence="3">
    <location>
        <begin position="1"/>
        <end position="40"/>
    </location>
</feature>
<keyword evidence="5" id="KW-1185">Reference proteome</keyword>
<feature type="domain" description="BRCT" evidence="3">
    <location>
        <begin position="356"/>
        <end position="420"/>
    </location>
</feature>
<dbReference type="Gene3D" id="3.40.50.10190">
    <property type="entry name" value="BRCT domain"/>
    <property type="match status" value="3"/>
</dbReference>
<dbReference type="GO" id="GO:0007095">
    <property type="term" value="P:mitotic G2 DNA damage checkpoint signaling"/>
    <property type="evidence" value="ECO:0007669"/>
    <property type="project" value="TreeGrafter"/>
</dbReference>
<dbReference type="eggNOG" id="KOG1929">
    <property type="taxonomic scope" value="Eukaryota"/>
</dbReference>
<dbReference type="AlphaFoldDB" id="A8NVC1"/>
<dbReference type="InterPro" id="IPR001357">
    <property type="entry name" value="BRCT_dom"/>
</dbReference>
<dbReference type="GO" id="GO:0033314">
    <property type="term" value="P:mitotic DNA replication checkpoint signaling"/>
    <property type="evidence" value="ECO:0007669"/>
    <property type="project" value="TreeGrafter"/>
</dbReference>
<gene>
    <name evidence="4" type="ORF">CC1G_06238</name>
</gene>
<dbReference type="KEGG" id="cci:CC1G_06238"/>
<dbReference type="GO" id="GO:0006270">
    <property type="term" value="P:DNA replication initiation"/>
    <property type="evidence" value="ECO:0007669"/>
    <property type="project" value="TreeGrafter"/>
</dbReference>
<dbReference type="EMBL" id="AACS02000004">
    <property type="protein sequence ID" value="EAU85222.2"/>
    <property type="molecule type" value="Genomic_DNA"/>
</dbReference>
<feature type="compositionally biased region" description="Polar residues" evidence="2">
    <location>
        <begin position="584"/>
        <end position="594"/>
    </location>
</feature>
<proteinExistence type="predicted"/>
<dbReference type="OrthoDB" id="251770at2759"/>
<comment type="caution">
    <text evidence="4">The sequence shown here is derived from an EMBL/GenBank/DDBJ whole genome shotgun (WGS) entry which is preliminary data.</text>
</comment>
<feature type="compositionally biased region" description="Pro residues" evidence="2">
    <location>
        <begin position="227"/>
        <end position="236"/>
    </location>
</feature>
<feature type="compositionally biased region" description="Basic and acidic residues" evidence="2">
    <location>
        <begin position="429"/>
        <end position="444"/>
    </location>
</feature>
<dbReference type="GeneID" id="6013198"/>
<dbReference type="SUPFAM" id="SSF52113">
    <property type="entry name" value="BRCT domain"/>
    <property type="match status" value="3"/>
</dbReference>
<dbReference type="CDD" id="cd00027">
    <property type="entry name" value="BRCT"/>
    <property type="match status" value="1"/>
</dbReference>
<dbReference type="OMA" id="LKPRGFE"/>
<feature type="compositionally biased region" description="Polar residues" evidence="2">
    <location>
        <begin position="761"/>
        <end position="773"/>
    </location>
</feature>
<feature type="compositionally biased region" description="Low complexity" evidence="2">
    <location>
        <begin position="523"/>
        <end position="535"/>
    </location>
</feature>
<accession>A8NVC1</accession>
<sequence length="786" mass="84869">MRVAEKFNARREANIRLVWEEWFWDSLEHGGRFDEEAYLVQNPRPERRPAESLPSQVPESEPSRANSLQAEPQPPQRQPTMDLDDLEDEAASVNVVPAVRLQVWGGLLERRGYEVTDGEIVRSPTKSQPAAGPQQAKSNALPSINYRKAGGVIDAVRSTNSFAPAEPEAGPSTSQRPLPFKRHSTANSGPSRAGTPAIQPSRQPSRRSSGQAPGAVQEDVNAAGPSSPKPTSSPPMPQIFAGMRLCVLGEAKAATVKSAIEASGGVYVQEEDENVDFIIVRLFSGSKIYQSEPDPKMREKYRTECWLESCIHDERICHPDEHVSFLPLAINTPVPGAEKIQIGLSGLDQSQSCHTRRLLRALGINIIPLFTRKATHLLCPSGTGAKFEKAGEWGIPVVSYSWLQAIASSGTIPPADDYLVTGPPSAADKANDHSIDIKGKGKAVANDDVRMQDITNNIHESPLAQHAALPAEKPAPPLSKNNSLERQPTAIVPPHGSGGSVASGLGQPTELLGGPALSSFFAPSRSSAAPSQESPLVRYGTRPSSSVAHTIGDDLSVRDDDDLAPAMDQEPQRTQPSHPDGTPQRKSTLSIMSNNDDRDMMRIPSSKSPSPMKLPLRRHASKSPVKLDPGQTKLLHESIQSLLGKRGPPDAAAEQGGDEDPDSLQTVDSARNSKRKKGQRAKPPARPKAQRSRTTTTASRRSPPEPSPAPVDGISLGAFNYGVEEESQRLDEQQQSVRVVYEDPAQLEERQRLMNMLKANSQVEGSLPSSGSLGKTRRSARLSSGL</sequence>
<feature type="compositionally biased region" description="Low complexity" evidence="2">
    <location>
        <begin position="199"/>
        <end position="213"/>
    </location>
</feature>
<dbReference type="InterPro" id="IPR036420">
    <property type="entry name" value="BRCT_dom_sf"/>
</dbReference>
<reference evidence="4 5" key="1">
    <citation type="journal article" date="2010" name="Proc. Natl. Acad. Sci. U.S.A.">
        <title>Insights into evolution of multicellular fungi from the assembled chromosomes of the mushroom Coprinopsis cinerea (Coprinus cinereus).</title>
        <authorList>
            <person name="Stajich J.E."/>
            <person name="Wilke S.K."/>
            <person name="Ahren D."/>
            <person name="Au C.H."/>
            <person name="Birren B.W."/>
            <person name="Borodovsky M."/>
            <person name="Burns C."/>
            <person name="Canback B."/>
            <person name="Casselton L.A."/>
            <person name="Cheng C.K."/>
            <person name="Deng J."/>
            <person name="Dietrich F.S."/>
            <person name="Fargo D.C."/>
            <person name="Farman M.L."/>
            <person name="Gathman A.C."/>
            <person name="Goldberg J."/>
            <person name="Guigo R."/>
            <person name="Hoegger P.J."/>
            <person name="Hooker J.B."/>
            <person name="Huggins A."/>
            <person name="James T.Y."/>
            <person name="Kamada T."/>
            <person name="Kilaru S."/>
            <person name="Kodira C."/>
            <person name="Kues U."/>
            <person name="Kupfer D."/>
            <person name="Kwan H.S."/>
            <person name="Lomsadze A."/>
            <person name="Li W."/>
            <person name="Lilly W.W."/>
            <person name="Ma L.J."/>
            <person name="Mackey A.J."/>
            <person name="Manning G."/>
            <person name="Martin F."/>
            <person name="Muraguchi H."/>
            <person name="Natvig D.O."/>
            <person name="Palmerini H."/>
            <person name="Ramesh M.A."/>
            <person name="Rehmeyer C.J."/>
            <person name="Roe B.A."/>
            <person name="Shenoy N."/>
            <person name="Stanke M."/>
            <person name="Ter-Hovhannisyan V."/>
            <person name="Tunlid A."/>
            <person name="Velagapudi R."/>
            <person name="Vision T.J."/>
            <person name="Zeng Q."/>
            <person name="Zolan M.E."/>
            <person name="Pukkila P.J."/>
        </authorList>
    </citation>
    <scope>NUCLEOTIDE SEQUENCE [LARGE SCALE GENOMIC DNA]</scope>
    <source>
        <strain evidence="5">Okayama-7 / 130 / ATCC MYA-4618 / FGSC 9003</strain>
    </source>
</reference>
<feature type="compositionally biased region" description="Polar residues" evidence="2">
    <location>
        <begin position="53"/>
        <end position="70"/>
    </location>
</feature>
<dbReference type="HOGENOM" id="CLU_007843_0_0_1"/>
<dbReference type="PANTHER" id="PTHR13561">
    <property type="entry name" value="DNA REPLICATION REGULATOR DPB11-RELATED"/>
    <property type="match status" value="1"/>
</dbReference>
<dbReference type="Proteomes" id="UP000001861">
    <property type="component" value="Unassembled WGS sequence"/>
</dbReference>
<evidence type="ECO:0000313" key="5">
    <source>
        <dbReference type="Proteomes" id="UP000001861"/>
    </source>
</evidence>
<name>A8NVC1_COPC7</name>
<evidence type="ECO:0000259" key="3">
    <source>
        <dbReference type="PROSITE" id="PS50172"/>
    </source>
</evidence>
<dbReference type="VEuPathDB" id="FungiDB:CC1G_06238"/>
<feature type="compositionally biased region" description="Basic residues" evidence="2">
    <location>
        <begin position="672"/>
        <end position="691"/>
    </location>
</feature>
<evidence type="ECO:0000313" key="4">
    <source>
        <dbReference type="EMBL" id="EAU85222.2"/>
    </source>
</evidence>
<dbReference type="PROSITE" id="PS50172">
    <property type="entry name" value="BRCT"/>
    <property type="match status" value="3"/>
</dbReference>
<feature type="compositionally biased region" description="Low complexity" evidence="2">
    <location>
        <begin position="604"/>
        <end position="614"/>
    </location>
</feature>
<dbReference type="InParanoid" id="A8NVC1"/>
<feature type="region of interest" description="Disordered" evidence="2">
    <location>
        <begin position="423"/>
        <end position="444"/>
    </location>
</feature>
<dbReference type="Pfam" id="PF12738">
    <property type="entry name" value="PTCB-BRCT"/>
    <property type="match status" value="1"/>
</dbReference>
<protein>
    <recommendedName>
        <fullName evidence="3">BRCT domain-containing protein</fullName>
    </recommendedName>
</protein>
<feature type="compositionally biased region" description="Low complexity" evidence="2">
    <location>
        <begin position="692"/>
        <end position="701"/>
    </location>
</feature>
<feature type="region of interest" description="Disordered" evidence="2">
    <location>
        <begin position="44"/>
        <end position="82"/>
    </location>
</feature>
<evidence type="ECO:0000256" key="1">
    <source>
        <dbReference type="ARBA" id="ARBA00022737"/>
    </source>
</evidence>
<feature type="region of interest" description="Disordered" evidence="2">
    <location>
        <begin position="761"/>
        <end position="786"/>
    </location>
</feature>
<feature type="domain" description="BRCT" evidence="3">
    <location>
        <begin position="235"/>
        <end position="324"/>
    </location>
</feature>
<feature type="region of interest" description="Disordered" evidence="2">
    <location>
        <begin position="122"/>
        <end position="143"/>
    </location>
</feature>